<evidence type="ECO:0000259" key="2">
    <source>
        <dbReference type="SMART" id="SM00635"/>
    </source>
</evidence>
<dbReference type="InterPro" id="IPR003343">
    <property type="entry name" value="Big_2"/>
</dbReference>
<keyword evidence="1" id="KW-0732">Signal</keyword>
<keyword evidence="4" id="KW-1185">Reference proteome</keyword>
<dbReference type="Proteomes" id="UP001344632">
    <property type="component" value="Unassembled WGS sequence"/>
</dbReference>
<dbReference type="SUPFAM" id="SSF49373">
    <property type="entry name" value="Invasin/intimin cell-adhesion fragments"/>
    <property type="match status" value="2"/>
</dbReference>
<organism evidence="3 4">
    <name type="scientific">Paenibacillus dokdonensis</name>
    <dbReference type="NCBI Taxonomy" id="2567944"/>
    <lineage>
        <taxon>Bacteria</taxon>
        <taxon>Bacillati</taxon>
        <taxon>Bacillota</taxon>
        <taxon>Bacilli</taxon>
        <taxon>Bacillales</taxon>
        <taxon>Paenibacillaceae</taxon>
        <taxon>Paenibacillus</taxon>
    </lineage>
</organism>
<proteinExistence type="predicted"/>
<feature type="signal peptide" evidence="1">
    <location>
        <begin position="1"/>
        <end position="30"/>
    </location>
</feature>
<feature type="domain" description="BIG2" evidence="2">
    <location>
        <begin position="507"/>
        <end position="589"/>
    </location>
</feature>
<accession>A0ABU6GKH8</accession>
<protein>
    <submittedName>
        <fullName evidence="3">Ig-like domain-containing protein</fullName>
    </submittedName>
</protein>
<feature type="domain" description="BIG2" evidence="2">
    <location>
        <begin position="414"/>
        <end position="495"/>
    </location>
</feature>
<dbReference type="Gene3D" id="2.60.40.1080">
    <property type="match status" value="2"/>
</dbReference>
<comment type="caution">
    <text evidence="3">The sequence shown here is derived from an EMBL/GenBank/DDBJ whole genome shotgun (WGS) entry which is preliminary data.</text>
</comment>
<dbReference type="RefSeq" id="WP_326087668.1">
    <property type="nucleotide sequence ID" value="NZ_JARLKZ010000005.1"/>
</dbReference>
<reference evidence="3 4" key="1">
    <citation type="submission" date="2023-03" db="EMBL/GenBank/DDBJ databases">
        <title>Bacillus Genome Sequencing.</title>
        <authorList>
            <person name="Dunlap C."/>
        </authorList>
    </citation>
    <scope>NUCLEOTIDE SEQUENCE [LARGE SCALE GENOMIC DNA]</scope>
    <source>
        <strain evidence="3 4">BD-525</strain>
    </source>
</reference>
<evidence type="ECO:0000256" key="1">
    <source>
        <dbReference type="SAM" id="SignalP"/>
    </source>
</evidence>
<dbReference type="InterPro" id="IPR008964">
    <property type="entry name" value="Invasin/intimin_cell_adhesion"/>
</dbReference>
<feature type="chain" id="PRO_5046512194" evidence="1">
    <location>
        <begin position="31"/>
        <end position="614"/>
    </location>
</feature>
<gene>
    <name evidence="3" type="ORF">P4H66_10170</name>
</gene>
<dbReference type="EMBL" id="JARLKZ010000005">
    <property type="protein sequence ID" value="MEC0240213.1"/>
    <property type="molecule type" value="Genomic_DNA"/>
</dbReference>
<dbReference type="PANTHER" id="PTHR42754:SF1">
    <property type="entry name" value="LIPOPROTEIN"/>
    <property type="match status" value="1"/>
</dbReference>
<dbReference type="PANTHER" id="PTHR42754">
    <property type="entry name" value="ENDOGLUCANASE"/>
    <property type="match status" value="1"/>
</dbReference>
<dbReference type="SMART" id="SM00635">
    <property type="entry name" value="BID_2"/>
    <property type="match status" value="2"/>
</dbReference>
<evidence type="ECO:0000313" key="4">
    <source>
        <dbReference type="Proteomes" id="UP001344632"/>
    </source>
</evidence>
<sequence>MGRFLSKFLTVCMTASLLMYCGVGFDQASADGTQSVVEWTRDYGSISSGESVISTSDGGYLATGNVRGGDKVGDDSFQKAYVLKLNAKGQVKWEQKLAHSYSSNTAYLATETKDGGYLVLGSSRSEFESKDELYMIRLDSSGNVLWDKAMEDNAIDSTPVSVIETDDGSFLIAGRGIVSWIAYEQAYILKIDANGNEVWYNKYSFTGSDFFTDLIPANDGGYIAIGHAGMAEYESKDYDAMLILKLDEQGKEVWSKQRVDPRSQWTAYSIVSSEDGGYAVLSRKNINDKKSVLLTKIDLEGQVQWEKTYRDGDNSEMYTRLVRIKDGYAMLGEHMITNSLNERKSQYGVLRVNANGGLISRELFKGPPITNVGKAGGTADGGFIFPGTVLRGDKYKFQVMKLSPPGDQTPGERALSSISFNDKEKKMKAGASVSTVLQAVYADGSKEDLSSAAIYVSGDDAIASVDALGRITGNQPGQTYVEATYEGYNARIDVTVLPENTDEFDPVNGDIMLDSHEYSVSEGSMLDLKVTLYDYVTHETTDITKLVTFTSNHPDIAEVDQEGNLIGHKLGVTRIYAQYKGSRISAEVQVVRAAFPQEKVQPSMENSEHSITTE</sequence>
<evidence type="ECO:0000313" key="3">
    <source>
        <dbReference type="EMBL" id="MEC0240213.1"/>
    </source>
</evidence>
<name>A0ABU6GKH8_9BACL</name>
<dbReference type="InterPro" id="IPR011047">
    <property type="entry name" value="Quinoprotein_ADH-like_sf"/>
</dbReference>
<dbReference type="SUPFAM" id="SSF50998">
    <property type="entry name" value="Quinoprotein alcohol dehydrogenase-like"/>
    <property type="match status" value="1"/>
</dbReference>